<dbReference type="OrthoDB" id="1719804at2759"/>
<dbReference type="AlphaFoldDB" id="A0A5N5GBY4"/>
<protein>
    <submittedName>
        <fullName evidence="1">Uncharacterized protein</fullName>
    </submittedName>
</protein>
<dbReference type="EMBL" id="SMOL01000487">
    <property type="protein sequence ID" value="KAB2611271.1"/>
    <property type="molecule type" value="Genomic_DNA"/>
</dbReference>
<evidence type="ECO:0000313" key="2">
    <source>
        <dbReference type="Proteomes" id="UP000327157"/>
    </source>
</evidence>
<accession>A0A5N5GBY4</accession>
<comment type="caution">
    <text evidence="1">The sequence shown here is derived from an EMBL/GenBank/DDBJ whole genome shotgun (WGS) entry which is preliminary data.</text>
</comment>
<proteinExistence type="predicted"/>
<name>A0A5N5GBY4_9ROSA</name>
<evidence type="ECO:0000313" key="1">
    <source>
        <dbReference type="EMBL" id="KAB2611271.1"/>
    </source>
</evidence>
<dbReference type="Proteomes" id="UP000327157">
    <property type="component" value="Chromosome 17"/>
</dbReference>
<reference evidence="1 2" key="1">
    <citation type="submission" date="2019-09" db="EMBL/GenBank/DDBJ databases">
        <authorList>
            <person name="Ou C."/>
        </authorList>
    </citation>
    <scope>NUCLEOTIDE SEQUENCE [LARGE SCALE GENOMIC DNA]</scope>
    <source>
        <strain evidence="1">S2</strain>
        <tissue evidence="1">Leaf</tissue>
    </source>
</reference>
<dbReference type="PANTHER" id="PTHR34808">
    <property type="entry name" value="EXPRESSED PROTEIN"/>
    <property type="match status" value="1"/>
</dbReference>
<reference evidence="2" key="2">
    <citation type="submission" date="2019-10" db="EMBL/GenBank/DDBJ databases">
        <title>A de novo genome assembly of a pear dwarfing rootstock.</title>
        <authorList>
            <person name="Wang F."/>
            <person name="Wang J."/>
            <person name="Li S."/>
            <person name="Zhang Y."/>
            <person name="Fang M."/>
            <person name="Ma L."/>
            <person name="Zhao Y."/>
            <person name="Jiang S."/>
        </authorList>
    </citation>
    <scope>NUCLEOTIDE SEQUENCE [LARGE SCALE GENOMIC DNA]</scope>
</reference>
<keyword evidence="2" id="KW-1185">Reference proteome</keyword>
<organism evidence="1 2">
    <name type="scientific">Pyrus ussuriensis x Pyrus communis</name>
    <dbReference type="NCBI Taxonomy" id="2448454"/>
    <lineage>
        <taxon>Eukaryota</taxon>
        <taxon>Viridiplantae</taxon>
        <taxon>Streptophyta</taxon>
        <taxon>Embryophyta</taxon>
        <taxon>Tracheophyta</taxon>
        <taxon>Spermatophyta</taxon>
        <taxon>Magnoliopsida</taxon>
        <taxon>eudicotyledons</taxon>
        <taxon>Gunneridae</taxon>
        <taxon>Pentapetalae</taxon>
        <taxon>rosids</taxon>
        <taxon>fabids</taxon>
        <taxon>Rosales</taxon>
        <taxon>Rosaceae</taxon>
        <taxon>Amygdaloideae</taxon>
        <taxon>Maleae</taxon>
        <taxon>Pyrus</taxon>
    </lineage>
</organism>
<reference evidence="1 2" key="3">
    <citation type="submission" date="2019-11" db="EMBL/GenBank/DDBJ databases">
        <title>A de novo genome assembly of a pear dwarfing rootstock.</title>
        <authorList>
            <person name="Wang F."/>
            <person name="Wang J."/>
            <person name="Li S."/>
            <person name="Zhang Y."/>
            <person name="Fang M."/>
            <person name="Ma L."/>
            <person name="Zhao Y."/>
            <person name="Jiang S."/>
        </authorList>
    </citation>
    <scope>NUCLEOTIDE SEQUENCE [LARGE SCALE GENOMIC DNA]</scope>
    <source>
        <strain evidence="1">S2</strain>
        <tissue evidence="1">Leaf</tissue>
    </source>
</reference>
<gene>
    <name evidence="1" type="ORF">D8674_019303</name>
</gene>
<dbReference type="PANTHER" id="PTHR34808:SF5">
    <property type="entry name" value="SMP DOMAIN-CONTAINING PROTEIN"/>
    <property type="match status" value="1"/>
</dbReference>
<sequence length="114" mass="12675">MAKVCCSIETEPRTLSEGQLNHAREMAADVVEKMEPTEASAIFIEGLRPVIGSVKEMKHMTDKEGEQLQLQTKLVEWKEEAQILEGPCQCLCSTAIVETPDQETRLTEPVSAPF</sequence>